<dbReference type="Proteomes" id="UP001178508">
    <property type="component" value="Chromosome 20"/>
</dbReference>
<gene>
    <name evidence="1" type="ORF">XNOV1_A042971</name>
</gene>
<name>A0AAV1H6Z9_XYRNO</name>
<evidence type="ECO:0000313" key="1">
    <source>
        <dbReference type="EMBL" id="CAJ1081817.1"/>
    </source>
</evidence>
<accession>A0AAV1H6Z9</accession>
<organism evidence="1 2">
    <name type="scientific">Xyrichtys novacula</name>
    <name type="common">Pearly razorfish</name>
    <name type="synonym">Hemipteronotus novacula</name>
    <dbReference type="NCBI Taxonomy" id="13765"/>
    <lineage>
        <taxon>Eukaryota</taxon>
        <taxon>Metazoa</taxon>
        <taxon>Chordata</taxon>
        <taxon>Craniata</taxon>
        <taxon>Vertebrata</taxon>
        <taxon>Euteleostomi</taxon>
        <taxon>Actinopterygii</taxon>
        <taxon>Neopterygii</taxon>
        <taxon>Teleostei</taxon>
        <taxon>Neoteleostei</taxon>
        <taxon>Acanthomorphata</taxon>
        <taxon>Eupercaria</taxon>
        <taxon>Labriformes</taxon>
        <taxon>Labridae</taxon>
        <taxon>Xyrichtys</taxon>
    </lineage>
</organism>
<evidence type="ECO:0000313" key="2">
    <source>
        <dbReference type="Proteomes" id="UP001178508"/>
    </source>
</evidence>
<dbReference type="AlphaFoldDB" id="A0AAV1H6Z9"/>
<dbReference type="EMBL" id="OY660883">
    <property type="protein sequence ID" value="CAJ1081817.1"/>
    <property type="molecule type" value="Genomic_DNA"/>
</dbReference>
<protein>
    <submittedName>
        <fullName evidence="1">Uncharacterized protein</fullName>
    </submittedName>
</protein>
<keyword evidence="2" id="KW-1185">Reference proteome</keyword>
<proteinExistence type="predicted"/>
<reference evidence="1" key="1">
    <citation type="submission" date="2023-08" db="EMBL/GenBank/DDBJ databases">
        <authorList>
            <person name="Alioto T."/>
            <person name="Alioto T."/>
            <person name="Gomez Garrido J."/>
        </authorList>
    </citation>
    <scope>NUCLEOTIDE SEQUENCE</scope>
</reference>
<sequence>MEETEHRGPREGDEDHLRHRISSVGLRKDNRGVMRMVIHISLDGTNLHLNDAKQSDCSPHAAANNWVYRDDSSRRFSSEATTQKLVKHEILPHPRCTNKTWLLQGKSVFSAKSLFQSVWMMLISPCQDNSSCVRRTKGGAQRSAGIQEEL</sequence>